<dbReference type="InterPro" id="IPR002737">
    <property type="entry name" value="MEMO1_fam"/>
</dbReference>
<organism evidence="2 3">
    <name type="scientific">Fodinibius salipaludis</name>
    <dbReference type="NCBI Taxonomy" id="2032627"/>
    <lineage>
        <taxon>Bacteria</taxon>
        <taxon>Pseudomonadati</taxon>
        <taxon>Balneolota</taxon>
        <taxon>Balneolia</taxon>
        <taxon>Balneolales</taxon>
        <taxon>Balneolaceae</taxon>
        <taxon>Fodinibius</taxon>
    </lineage>
</organism>
<protein>
    <submittedName>
        <fullName evidence="2">AmmeMemoRadiSam system protein B</fullName>
    </submittedName>
</protein>
<dbReference type="CDD" id="cd07361">
    <property type="entry name" value="MEMO_like"/>
    <property type="match status" value="1"/>
</dbReference>
<dbReference type="PANTHER" id="PTHR11060">
    <property type="entry name" value="PROTEIN MEMO1"/>
    <property type="match status" value="1"/>
</dbReference>
<dbReference type="OrthoDB" id="9771412at2"/>
<evidence type="ECO:0000256" key="1">
    <source>
        <dbReference type="ARBA" id="ARBA00006315"/>
    </source>
</evidence>
<dbReference type="Gene3D" id="3.40.830.10">
    <property type="entry name" value="LigB-like"/>
    <property type="match status" value="1"/>
</dbReference>
<keyword evidence="3" id="KW-1185">Reference proteome</keyword>
<dbReference type="RefSeq" id="WP_095606333.1">
    <property type="nucleotide sequence ID" value="NZ_NSKE01000005.1"/>
</dbReference>
<evidence type="ECO:0000313" key="2">
    <source>
        <dbReference type="EMBL" id="PAU94202.1"/>
    </source>
</evidence>
<proteinExistence type="inferred from homology"/>
<comment type="caution">
    <text evidence="2">The sequence shown here is derived from an EMBL/GenBank/DDBJ whole genome shotgun (WGS) entry which is preliminary data.</text>
</comment>
<dbReference type="SUPFAM" id="SSF53213">
    <property type="entry name" value="LigB-like"/>
    <property type="match status" value="1"/>
</dbReference>
<dbReference type="AlphaFoldDB" id="A0A2A2GBM1"/>
<evidence type="ECO:0000313" key="3">
    <source>
        <dbReference type="Proteomes" id="UP000218831"/>
    </source>
</evidence>
<dbReference type="PANTHER" id="PTHR11060:SF0">
    <property type="entry name" value="PROTEIN MEMO1"/>
    <property type="match status" value="1"/>
</dbReference>
<dbReference type="EMBL" id="NSKE01000005">
    <property type="protein sequence ID" value="PAU94202.1"/>
    <property type="molecule type" value="Genomic_DNA"/>
</dbReference>
<sequence>MSEQKIFDSKSQPIPPLRRDIQVIPMQENGNALLYFHDQRGYATTDFALKREAGQLLSILDGQKSINDLESHLGKGITKDDLLQFIQLLDKNRVLASDYFEQHAKSIETEYEASTIHQSVTAGASYPADPNELKEYLDEAFANHPQENINPVDSAKALYAPHIDPRVALESYVKAFAPIRDLKPKRVIMLATSHYAGLYPDLYQNDPFILINKDFEMPLGTIPRDQKAIKELQHAEDDMGISSHDRAHRMEHSLELHLLFLSYLWDHEYEIVPFVIRGLDDLYYVENGHLGQKLDSFSTFLNKNYGDDNDTLFLISGDLAHIGKKFGDETPAATMFDEVESFDKRFLEHGVQNDRAAMLKLMKEDYDPYRICGFPPLYTFLQAMPNVQGEILSYDLWDERERDSAVTFGSILYQ</sequence>
<name>A0A2A2GBM1_9BACT</name>
<dbReference type="NCBIfam" id="TIGR04336">
    <property type="entry name" value="AmmeMemoSam_B"/>
    <property type="match status" value="1"/>
</dbReference>
<accession>A0A2A2GBM1</accession>
<gene>
    <name evidence="2" type="primary">amrB</name>
    <name evidence="2" type="ORF">CK503_08285</name>
</gene>
<dbReference type="Pfam" id="PF01875">
    <property type="entry name" value="Memo"/>
    <property type="match status" value="1"/>
</dbReference>
<reference evidence="2 3" key="1">
    <citation type="submission" date="2017-08" db="EMBL/GenBank/DDBJ databases">
        <title>Aliifodinibius alkalisoli sp. nov., isolated from saline alkaline soil.</title>
        <authorList>
            <person name="Liu D."/>
            <person name="Zhang G."/>
        </authorList>
    </citation>
    <scope>NUCLEOTIDE SEQUENCE [LARGE SCALE GENOMIC DNA]</scope>
    <source>
        <strain evidence="2 3">WN023</strain>
    </source>
</reference>
<comment type="similarity">
    <text evidence="1">Belongs to the MEMO1 family.</text>
</comment>
<dbReference type="Proteomes" id="UP000218831">
    <property type="component" value="Unassembled WGS sequence"/>
</dbReference>